<organism evidence="2 3">
    <name type="scientific">Elysia crispata</name>
    <name type="common">lettuce slug</name>
    <dbReference type="NCBI Taxonomy" id="231223"/>
    <lineage>
        <taxon>Eukaryota</taxon>
        <taxon>Metazoa</taxon>
        <taxon>Spiralia</taxon>
        <taxon>Lophotrochozoa</taxon>
        <taxon>Mollusca</taxon>
        <taxon>Gastropoda</taxon>
        <taxon>Heterobranchia</taxon>
        <taxon>Euthyneura</taxon>
        <taxon>Panpulmonata</taxon>
        <taxon>Sacoglossa</taxon>
        <taxon>Placobranchoidea</taxon>
        <taxon>Plakobranchidae</taxon>
        <taxon>Elysia</taxon>
    </lineage>
</organism>
<dbReference type="AlphaFoldDB" id="A0AAE1E7P8"/>
<dbReference type="EMBL" id="JAWDGP010000761">
    <property type="protein sequence ID" value="KAK3797459.1"/>
    <property type="molecule type" value="Genomic_DNA"/>
</dbReference>
<accession>A0AAE1E7P8</accession>
<dbReference type="Proteomes" id="UP001283361">
    <property type="component" value="Unassembled WGS sequence"/>
</dbReference>
<keyword evidence="3" id="KW-1185">Reference proteome</keyword>
<gene>
    <name evidence="2" type="ORF">RRG08_049291</name>
</gene>
<evidence type="ECO:0000313" key="3">
    <source>
        <dbReference type="Proteomes" id="UP001283361"/>
    </source>
</evidence>
<sequence length="67" mass="7421">MDLLTKYWLERCRVPTLAGVLQLLGFFHSSNRQQTSSGTLENVEVTSDKATTPGAQSLTESWPGPRL</sequence>
<comment type="caution">
    <text evidence="2">The sequence shown here is derived from an EMBL/GenBank/DDBJ whole genome shotgun (WGS) entry which is preliminary data.</text>
</comment>
<reference evidence="2" key="1">
    <citation type="journal article" date="2023" name="G3 (Bethesda)">
        <title>A reference genome for the long-term kleptoplast-retaining sea slug Elysia crispata morphotype clarki.</title>
        <authorList>
            <person name="Eastman K.E."/>
            <person name="Pendleton A.L."/>
            <person name="Shaikh M.A."/>
            <person name="Suttiyut T."/>
            <person name="Ogas R."/>
            <person name="Tomko P."/>
            <person name="Gavelis G."/>
            <person name="Widhalm J.R."/>
            <person name="Wisecaver J.H."/>
        </authorList>
    </citation>
    <scope>NUCLEOTIDE SEQUENCE</scope>
    <source>
        <strain evidence="2">ECLA1</strain>
    </source>
</reference>
<feature type="region of interest" description="Disordered" evidence="1">
    <location>
        <begin position="32"/>
        <end position="67"/>
    </location>
</feature>
<evidence type="ECO:0000313" key="2">
    <source>
        <dbReference type="EMBL" id="KAK3797459.1"/>
    </source>
</evidence>
<proteinExistence type="predicted"/>
<evidence type="ECO:0000256" key="1">
    <source>
        <dbReference type="SAM" id="MobiDB-lite"/>
    </source>
</evidence>
<feature type="compositionally biased region" description="Polar residues" evidence="1">
    <location>
        <begin position="32"/>
        <end position="60"/>
    </location>
</feature>
<name>A0AAE1E7P8_9GAST</name>
<protein>
    <submittedName>
        <fullName evidence="2">Uncharacterized protein</fullName>
    </submittedName>
</protein>